<accession>A0ABU3P1C7</accession>
<dbReference type="RefSeq" id="WP_413780378.1">
    <property type="nucleotide sequence ID" value="NZ_JAUOZS010000001.1"/>
</dbReference>
<evidence type="ECO:0000313" key="1">
    <source>
        <dbReference type="EMBL" id="MDT8901881.1"/>
    </source>
</evidence>
<dbReference type="EMBL" id="JAUOZS010000001">
    <property type="protein sequence ID" value="MDT8901881.1"/>
    <property type="molecule type" value="Genomic_DNA"/>
</dbReference>
<dbReference type="SUPFAM" id="SSF52113">
    <property type="entry name" value="BRCT domain"/>
    <property type="match status" value="1"/>
</dbReference>
<reference evidence="1 2" key="1">
    <citation type="submission" date="2023-07" db="EMBL/GenBank/DDBJ databases">
        <title>The novel representative of Negativicutes class, Anaeroselena agilis gen. nov. sp. nov.</title>
        <authorList>
            <person name="Prokofeva M.I."/>
            <person name="Elcheninov A.G."/>
            <person name="Klyukina A."/>
            <person name="Kublanov I.V."/>
            <person name="Frolov E.N."/>
            <person name="Podosokorskaya O.A."/>
        </authorList>
    </citation>
    <scope>NUCLEOTIDE SEQUENCE [LARGE SCALE GENOMIC DNA]</scope>
    <source>
        <strain evidence="1 2">4137-cl</strain>
    </source>
</reference>
<evidence type="ECO:0000313" key="2">
    <source>
        <dbReference type="Proteomes" id="UP001254848"/>
    </source>
</evidence>
<protein>
    <submittedName>
        <fullName evidence="1">BRCT domain-containing protein</fullName>
    </submittedName>
</protein>
<dbReference type="Proteomes" id="UP001254848">
    <property type="component" value="Unassembled WGS sequence"/>
</dbReference>
<dbReference type="Gene3D" id="3.40.50.10190">
    <property type="entry name" value="BRCT domain"/>
    <property type="match status" value="1"/>
</dbReference>
<sequence length="314" mass="35980">MSNARLAHYESQRYRLFTSKAEVDKALHTLEGILKGIGIDEKINITEVEELVHWYYEYMNMANLHPFSEIIPLVYQSLQDNVLEQEEVNDILWLCNNFKTDSLYYDVVTSDLQRLQGMLHGILSDNEITEEEMLGLQKWLNDNEHLASSFPYDEVYSLSVTAMADGELSEDERRFLKGYFAEFTNIDHSKTINRAEIESLKKSMCLQGICSMTPDLSIKDKHYCFTGISSKITRNGFANIITALGGIYKNSISAGTDYLVIGNDGNPCWAFSCYGRKVECAVNLRKNGHKILLVHENDFWDFYDDHISVNSEKA</sequence>
<dbReference type="CDD" id="cd17748">
    <property type="entry name" value="BRCT_DNA_ligase_like"/>
    <property type="match status" value="1"/>
</dbReference>
<keyword evidence="2" id="KW-1185">Reference proteome</keyword>
<comment type="caution">
    <text evidence="1">The sequence shown here is derived from an EMBL/GenBank/DDBJ whole genome shotgun (WGS) entry which is preliminary data.</text>
</comment>
<proteinExistence type="predicted"/>
<dbReference type="InterPro" id="IPR036420">
    <property type="entry name" value="BRCT_dom_sf"/>
</dbReference>
<gene>
    <name evidence="1" type="ORF">Q4T40_11540</name>
</gene>
<organism evidence="1 2">
    <name type="scientific">Anaeroselena agilis</name>
    <dbReference type="NCBI Taxonomy" id="3063788"/>
    <lineage>
        <taxon>Bacteria</taxon>
        <taxon>Bacillati</taxon>
        <taxon>Bacillota</taxon>
        <taxon>Negativicutes</taxon>
        <taxon>Acetonemataceae</taxon>
        <taxon>Anaeroselena</taxon>
    </lineage>
</organism>
<name>A0ABU3P1C7_9FIRM</name>